<protein>
    <submittedName>
        <fullName evidence="1">Uncharacterized protein</fullName>
    </submittedName>
</protein>
<dbReference type="Proteomes" id="UP000604341">
    <property type="component" value="Unassembled WGS sequence"/>
</dbReference>
<sequence length="141" mass="15275">MTQPVTTWDLPVTPEAHEALTAQGLTDLPSSVTLHLREATLRELNALDAALKRSKTDPLAPYVLAIQKRAAQPVPEAVAREVAQDLLTTDAAELLWAFKEGRRDTEGKFREAVKSTMNGISDQLLASLGAAQPHFSATSMD</sequence>
<evidence type="ECO:0000313" key="1">
    <source>
        <dbReference type="EMBL" id="GGK91358.1"/>
    </source>
</evidence>
<proteinExistence type="predicted"/>
<gene>
    <name evidence="1" type="ORF">GCM10010844_07330</name>
</gene>
<reference evidence="2" key="1">
    <citation type="journal article" date="2019" name="Int. J. Syst. Evol. Microbiol.">
        <title>The Global Catalogue of Microorganisms (GCM) 10K type strain sequencing project: providing services to taxonomists for standard genome sequencing and annotation.</title>
        <authorList>
            <consortium name="The Broad Institute Genomics Platform"/>
            <consortium name="The Broad Institute Genome Sequencing Center for Infectious Disease"/>
            <person name="Wu L."/>
            <person name="Ma J."/>
        </authorList>
    </citation>
    <scope>NUCLEOTIDE SEQUENCE [LARGE SCALE GENOMIC DNA]</scope>
    <source>
        <strain evidence="2">JCM 19173</strain>
    </source>
</reference>
<organism evidence="1 2">
    <name type="scientific">Deinococcus radiotolerans</name>
    <dbReference type="NCBI Taxonomy" id="1309407"/>
    <lineage>
        <taxon>Bacteria</taxon>
        <taxon>Thermotogati</taxon>
        <taxon>Deinococcota</taxon>
        <taxon>Deinococci</taxon>
        <taxon>Deinococcales</taxon>
        <taxon>Deinococcaceae</taxon>
        <taxon>Deinococcus</taxon>
    </lineage>
</organism>
<accession>A0ABQ2FET3</accession>
<name>A0ABQ2FET3_9DEIO</name>
<dbReference type="RefSeq" id="WP_189067576.1">
    <property type="nucleotide sequence ID" value="NZ_BMPE01000001.1"/>
</dbReference>
<comment type="caution">
    <text evidence="1">The sequence shown here is derived from an EMBL/GenBank/DDBJ whole genome shotgun (WGS) entry which is preliminary data.</text>
</comment>
<keyword evidence="2" id="KW-1185">Reference proteome</keyword>
<evidence type="ECO:0000313" key="2">
    <source>
        <dbReference type="Proteomes" id="UP000604341"/>
    </source>
</evidence>
<dbReference type="EMBL" id="BMPE01000001">
    <property type="protein sequence ID" value="GGK91358.1"/>
    <property type="molecule type" value="Genomic_DNA"/>
</dbReference>